<sequence>MFMSSLVPFCTISQIGLAKASYHAASFLNAQILVQPAQNFASRTQKQKHPYGCFLNVKE</sequence>
<keyword evidence="2" id="KW-1185">Reference proteome</keyword>
<dbReference type="AlphaFoldDB" id="A0A2V5K1E6"/>
<protein>
    <submittedName>
        <fullName evidence="1">Uncharacterized protein</fullName>
    </submittedName>
</protein>
<dbReference type="EMBL" id="QJVJ01000013">
    <property type="protein sequence ID" value="PYI51343.1"/>
    <property type="molecule type" value="Genomic_DNA"/>
</dbReference>
<accession>A0A2V5K1E6</accession>
<evidence type="ECO:0000313" key="1">
    <source>
        <dbReference type="EMBL" id="PYI51343.1"/>
    </source>
</evidence>
<name>A0A2V5K1E6_9BACL</name>
<comment type="caution">
    <text evidence="1">The sequence shown here is derived from an EMBL/GenBank/DDBJ whole genome shotgun (WGS) entry which is preliminary data.</text>
</comment>
<gene>
    <name evidence="1" type="ORF">DLM86_25290</name>
</gene>
<evidence type="ECO:0000313" key="2">
    <source>
        <dbReference type="Proteomes" id="UP000247476"/>
    </source>
</evidence>
<reference evidence="1 2" key="1">
    <citation type="submission" date="2018-05" db="EMBL/GenBank/DDBJ databases">
        <title>Paenibacillus flagellatus sp. nov., isolated from selenium mineral soil.</title>
        <authorList>
            <person name="Dai X."/>
        </authorList>
    </citation>
    <scope>NUCLEOTIDE SEQUENCE [LARGE SCALE GENOMIC DNA]</scope>
    <source>
        <strain evidence="1 2">DXL2</strain>
    </source>
</reference>
<dbReference type="Proteomes" id="UP000247476">
    <property type="component" value="Unassembled WGS sequence"/>
</dbReference>
<organism evidence="1 2">
    <name type="scientific">Paenibacillus flagellatus</name>
    <dbReference type="NCBI Taxonomy" id="2211139"/>
    <lineage>
        <taxon>Bacteria</taxon>
        <taxon>Bacillati</taxon>
        <taxon>Bacillota</taxon>
        <taxon>Bacilli</taxon>
        <taxon>Bacillales</taxon>
        <taxon>Paenibacillaceae</taxon>
        <taxon>Paenibacillus</taxon>
    </lineage>
</organism>
<proteinExistence type="predicted"/>